<accession>A0A2Z6R161</accession>
<reference evidence="2 4" key="1">
    <citation type="submission" date="2017-11" db="EMBL/GenBank/DDBJ databases">
        <title>The genome of Rhizophagus clarus HR1 reveals common genetic basis of auxotrophy among arbuscular mycorrhizal fungi.</title>
        <authorList>
            <person name="Kobayashi Y."/>
        </authorList>
    </citation>
    <scope>NUCLEOTIDE SEQUENCE [LARGE SCALE GENOMIC DNA]</scope>
    <source>
        <strain evidence="2 4">HR1</strain>
    </source>
</reference>
<evidence type="ECO:0000313" key="3">
    <source>
        <dbReference type="EMBL" id="GES85711.1"/>
    </source>
</evidence>
<dbReference type="OrthoDB" id="10515086at2759"/>
<evidence type="ECO:0000313" key="4">
    <source>
        <dbReference type="Proteomes" id="UP000247702"/>
    </source>
</evidence>
<dbReference type="InterPro" id="IPR008978">
    <property type="entry name" value="HSP20-like_chaperone"/>
</dbReference>
<reference evidence="3" key="2">
    <citation type="submission" date="2019-10" db="EMBL/GenBank/DDBJ databases">
        <title>Conservation and host-specific expression of non-tandemly repeated heterogenous ribosome RNA gene in arbuscular mycorrhizal fungi.</title>
        <authorList>
            <person name="Maeda T."/>
            <person name="Kobayashi Y."/>
            <person name="Nakagawa T."/>
            <person name="Ezawa T."/>
            <person name="Yamaguchi K."/>
            <person name="Bino T."/>
            <person name="Nishimoto Y."/>
            <person name="Shigenobu S."/>
            <person name="Kawaguchi M."/>
        </authorList>
    </citation>
    <scope>NUCLEOTIDE SEQUENCE</scope>
    <source>
        <strain evidence="3">HR1</strain>
    </source>
</reference>
<feature type="domain" description="SHSP" evidence="1">
    <location>
        <begin position="64"/>
        <end position="151"/>
    </location>
</feature>
<dbReference type="CDD" id="cd06464">
    <property type="entry name" value="ACD_sHsps-like"/>
    <property type="match status" value="1"/>
</dbReference>
<comment type="caution">
    <text evidence="2">The sequence shown here is derived from an EMBL/GenBank/DDBJ whole genome shotgun (WGS) entry which is preliminary data.</text>
</comment>
<evidence type="ECO:0000313" key="2">
    <source>
        <dbReference type="EMBL" id="GBB94552.1"/>
    </source>
</evidence>
<dbReference type="Pfam" id="PF00011">
    <property type="entry name" value="HSP20"/>
    <property type="match status" value="1"/>
</dbReference>
<dbReference type="EMBL" id="BEXD01001535">
    <property type="protein sequence ID" value="GBB94552.1"/>
    <property type="molecule type" value="Genomic_DNA"/>
</dbReference>
<name>A0A2Z6R161_9GLOM</name>
<sequence length="161" mass="18661">MRVGFVHFNNEEERNKFYDRVKEEVFKMTIPGGSSKEIKFMMIHSQENEENNETENINKINYAIVEEPDNFKIILATPGLKRQSLKLFSLDRNIKIEEEFPSIDGTCIKNNLPVGKFSIKLTLLGEFDHDGVKVVIENGLTIITLKRLESVDEFNELNFSF</sequence>
<dbReference type="Proteomes" id="UP000615446">
    <property type="component" value="Unassembled WGS sequence"/>
</dbReference>
<dbReference type="Proteomes" id="UP000247702">
    <property type="component" value="Unassembled WGS sequence"/>
</dbReference>
<dbReference type="Gene3D" id="2.60.40.790">
    <property type="match status" value="1"/>
</dbReference>
<dbReference type="EMBL" id="BLAL01000156">
    <property type="protein sequence ID" value="GES85711.1"/>
    <property type="molecule type" value="Genomic_DNA"/>
</dbReference>
<dbReference type="SUPFAM" id="SSF49764">
    <property type="entry name" value="HSP20-like chaperones"/>
    <property type="match status" value="1"/>
</dbReference>
<dbReference type="InterPro" id="IPR002068">
    <property type="entry name" value="A-crystallin/Hsp20_dom"/>
</dbReference>
<gene>
    <name evidence="3" type="ORF">RCL2_001281400</name>
    <name evidence="2" type="ORF">RclHR1_02380011</name>
</gene>
<protein>
    <recommendedName>
        <fullName evidence="1">SHSP domain-containing protein</fullName>
    </recommendedName>
</protein>
<evidence type="ECO:0000259" key="1">
    <source>
        <dbReference type="Pfam" id="PF00011"/>
    </source>
</evidence>
<dbReference type="AlphaFoldDB" id="A0A2Z6R161"/>
<organism evidence="2 4">
    <name type="scientific">Rhizophagus clarus</name>
    <dbReference type="NCBI Taxonomy" id="94130"/>
    <lineage>
        <taxon>Eukaryota</taxon>
        <taxon>Fungi</taxon>
        <taxon>Fungi incertae sedis</taxon>
        <taxon>Mucoromycota</taxon>
        <taxon>Glomeromycotina</taxon>
        <taxon>Glomeromycetes</taxon>
        <taxon>Glomerales</taxon>
        <taxon>Glomeraceae</taxon>
        <taxon>Rhizophagus</taxon>
    </lineage>
</organism>
<keyword evidence="4" id="KW-1185">Reference proteome</keyword>
<proteinExistence type="predicted"/>